<name>A0A2H0RE02_9BACT</name>
<gene>
    <name evidence="3" type="ORF">COV10_03890</name>
</gene>
<evidence type="ECO:0000313" key="3">
    <source>
        <dbReference type="EMBL" id="PIR44616.1"/>
    </source>
</evidence>
<proteinExistence type="predicted"/>
<comment type="caution">
    <text evidence="3">The sequence shown here is derived from an EMBL/GenBank/DDBJ whole genome shotgun (WGS) entry which is preliminary data.</text>
</comment>
<dbReference type="EMBL" id="PCYI01000025">
    <property type="protein sequence ID" value="PIR44616.1"/>
    <property type="molecule type" value="Genomic_DNA"/>
</dbReference>
<organism evidence="3 4">
    <name type="scientific">Candidatus Vogelbacteria bacterium CG10_big_fil_rev_8_21_14_0_10_51_16</name>
    <dbReference type="NCBI Taxonomy" id="1975045"/>
    <lineage>
        <taxon>Bacteria</taxon>
        <taxon>Candidatus Vogeliibacteriota</taxon>
    </lineage>
</organism>
<evidence type="ECO:0008006" key="5">
    <source>
        <dbReference type="Google" id="ProtNLM"/>
    </source>
</evidence>
<dbReference type="AlphaFoldDB" id="A0A2H0RE02"/>
<sequence>MTYKTLLIIIAVFLLAGLGVGFFIFKERPVETVRVTETAPEGFFPASSEDARVPARDSQGQSQGGAFSLEKPSTGSDQTRKALSLRQFVAVPVSGATILEHKDDIVVRYIERESGHVLEMALNEKVPTKVTNTTLPKTTEVLWGPKGETLIIRALDGPENRLETVFAQVVKPKQATSTDETRRLTFGEVVPLAVGSLEGALLPSTIRAVTASPSRDKIFFLLETADGVSGVVSDFIRADTAHGQLPVYSSPFRDWHTQWASANSIALTTKPASGVPGYLYLLNTTSKSQEKLLDAVPGLTALVSPKGNLVIYARAQGSGFTTFILDKTSRESVAFPLQTLPEKCVFSVDEKTVFCSVPDTVLPGLYPDHWYQGVTSWNDALWEVDINTGEATRLVSASDFRLSQTLDAVDLQLSTDGRLLLLRNKRDSTLWVLEM</sequence>
<feature type="transmembrane region" description="Helical" evidence="2">
    <location>
        <begin position="6"/>
        <end position="25"/>
    </location>
</feature>
<reference evidence="3 4" key="1">
    <citation type="submission" date="2017-09" db="EMBL/GenBank/DDBJ databases">
        <title>Depth-based differentiation of microbial function through sediment-hosted aquifers and enrichment of novel symbionts in the deep terrestrial subsurface.</title>
        <authorList>
            <person name="Probst A.J."/>
            <person name="Ladd B."/>
            <person name="Jarett J.K."/>
            <person name="Geller-Mcgrath D.E."/>
            <person name="Sieber C.M."/>
            <person name="Emerson J.B."/>
            <person name="Anantharaman K."/>
            <person name="Thomas B.C."/>
            <person name="Malmstrom R."/>
            <person name="Stieglmeier M."/>
            <person name="Klingl A."/>
            <person name="Woyke T."/>
            <person name="Ryan C.M."/>
            <person name="Banfield J.F."/>
        </authorList>
    </citation>
    <scope>NUCLEOTIDE SEQUENCE [LARGE SCALE GENOMIC DNA]</scope>
    <source>
        <strain evidence="3">CG10_big_fil_rev_8_21_14_0_10_51_16</strain>
    </source>
</reference>
<evidence type="ECO:0000313" key="4">
    <source>
        <dbReference type="Proteomes" id="UP000228767"/>
    </source>
</evidence>
<keyword evidence="2" id="KW-1133">Transmembrane helix</keyword>
<evidence type="ECO:0000256" key="2">
    <source>
        <dbReference type="SAM" id="Phobius"/>
    </source>
</evidence>
<feature type="region of interest" description="Disordered" evidence="1">
    <location>
        <begin position="44"/>
        <end position="76"/>
    </location>
</feature>
<dbReference type="Proteomes" id="UP000228767">
    <property type="component" value="Unassembled WGS sequence"/>
</dbReference>
<feature type="compositionally biased region" description="Polar residues" evidence="1">
    <location>
        <begin position="58"/>
        <end position="76"/>
    </location>
</feature>
<keyword evidence="2" id="KW-0472">Membrane</keyword>
<protein>
    <recommendedName>
        <fullName evidence="5">Dipeptidylpeptidase IV N-terminal domain-containing protein</fullName>
    </recommendedName>
</protein>
<dbReference type="SUPFAM" id="SSF82171">
    <property type="entry name" value="DPP6 N-terminal domain-like"/>
    <property type="match status" value="1"/>
</dbReference>
<evidence type="ECO:0000256" key="1">
    <source>
        <dbReference type="SAM" id="MobiDB-lite"/>
    </source>
</evidence>
<accession>A0A2H0RE02</accession>
<keyword evidence="2" id="KW-0812">Transmembrane</keyword>